<dbReference type="Proteomes" id="UP000278222">
    <property type="component" value="Unassembled WGS sequence"/>
</dbReference>
<dbReference type="GO" id="GO:0016829">
    <property type="term" value="F:lyase activity"/>
    <property type="evidence" value="ECO:0007669"/>
    <property type="project" value="UniProtKB-KW"/>
</dbReference>
<accession>A0A3N1L935</accession>
<dbReference type="Pfam" id="PF00903">
    <property type="entry name" value="Glyoxalase"/>
    <property type="match status" value="1"/>
</dbReference>
<dbReference type="InterPro" id="IPR029068">
    <property type="entry name" value="Glyas_Bleomycin-R_OHBP_Dase"/>
</dbReference>
<keyword evidence="2" id="KW-0560">Oxidoreductase</keyword>
<dbReference type="EMBL" id="RJKX01000014">
    <property type="protein sequence ID" value="ROP91203.1"/>
    <property type="molecule type" value="Genomic_DNA"/>
</dbReference>
<gene>
    <name evidence="2" type="ORF">EDC65_3066</name>
</gene>
<evidence type="ECO:0000313" key="3">
    <source>
        <dbReference type="Proteomes" id="UP000278222"/>
    </source>
</evidence>
<dbReference type="PANTHER" id="PTHR35006">
    <property type="entry name" value="GLYOXALASE FAMILY PROTEIN (AFU_ORTHOLOGUE AFUA_5G14830)"/>
    <property type="match status" value="1"/>
</dbReference>
<dbReference type="PROSITE" id="PS51819">
    <property type="entry name" value="VOC"/>
    <property type="match status" value="1"/>
</dbReference>
<dbReference type="CDD" id="cd07262">
    <property type="entry name" value="VOC_like"/>
    <property type="match status" value="1"/>
</dbReference>
<name>A0A3N1L935_9PROT</name>
<dbReference type="SUPFAM" id="SSF54593">
    <property type="entry name" value="Glyoxalase/Bleomycin resistance protein/Dihydroxybiphenyl dioxygenase"/>
    <property type="match status" value="1"/>
</dbReference>
<dbReference type="InterPro" id="IPR037523">
    <property type="entry name" value="VOC_core"/>
</dbReference>
<dbReference type="Gene3D" id="3.10.180.10">
    <property type="entry name" value="2,3-Dihydroxybiphenyl 1,2-Dioxygenase, domain 1"/>
    <property type="match status" value="1"/>
</dbReference>
<feature type="domain" description="VOC" evidence="1">
    <location>
        <begin position="1"/>
        <end position="127"/>
    </location>
</feature>
<keyword evidence="2" id="KW-0456">Lyase</keyword>
<comment type="caution">
    <text evidence="2">The sequence shown here is derived from an EMBL/GenBank/DDBJ whole genome shotgun (WGS) entry which is preliminary data.</text>
</comment>
<dbReference type="RefSeq" id="WP_123690892.1">
    <property type="nucleotide sequence ID" value="NZ_AP019700.1"/>
</dbReference>
<dbReference type="PANTHER" id="PTHR35006:SF1">
    <property type="entry name" value="BLL2941 PROTEIN"/>
    <property type="match status" value="1"/>
</dbReference>
<dbReference type="GO" id="GO:0051213">
    <property type="term" value="F:dioxygenase activity"/>
    <property type="evidence" value="ECO:0007669"/>
    <property type="project" value="UniProtKB-KW"/>
</dbReference>
<organism evidence="2 3">
    <name type="scientific">Stella humosa</name>
    <dbReference type="NCBI Taxonomy" id="94"/>
    <lineage>
        <taxon>Bacteria</taxon>
        <taxon>Pseudomonadati</taxon>
        <taxon>Pseudomonadota</taxon>
        <taxon>Alphaproteobacteria</taxon>
        <taxon>Rhodospirillales</taxon>
        <taxon>Stellaceae</taxon>
        <taxon>Stella</taxon>
    </lineage>
</organism>
<sequence length="130" mass="13881">MFSHVTVGTNDYAAAKAFYDAILPALGLQCIHASAEEGAAGWAVDPDRAPHFWILRPFDGGTASIGNGITVAFEAKRRAEVDAFHAAGLAAGGKDEGAPGLRPHYHPDYYGAYLRDLDGNKLCIVCHRPE</sequence>
<dbReference type="InterPro" id="IPR004360">
    <property type="entry name" value="Glyas_Fos-R_dOase_dom"/>
</dbReference>
<dbReference type="AlphaFoldDB" id="A0A3N1L935"/>
<dbReference type="OrthoDB" id="9807407at2"/>
<keyword evidence="3" id="KW-1185">Reference proteome</keyword>
<evidence type="ECO:0000313" key="2">
    <source>
        <dbReference type="EMBL" id="ROP91203.1"/>
    </source>
</evidence>
<evidence type="ECO:0000259" key="1">
    <source>
        <dbReference type="PROSITE" id="PS51819"/>
    </source>
</evidence>
<keyword evidence="2" id="KW-0223">Dioxygenase</keyword>
<reference evidence="2 3" key="1">
    <citation type="submission" date="2018-11" db="EMBL/GenBank/DDBJ databases">
        <title>Genomic Encyclopedia of Type Strains, Phase IV (KMG-IV): sequencing the most valuable type-strain genomes for metagenomic binning, comparative biology and taxonomic classification.</title>
        <authorList>
            <person name="Goeker M."/>
        </authorList>
    </citation>
    <scope>NUCLEOTIDE SEQUENCE [LARGE SCALE GENOMIC DNA]</scope>
    <source>
        <strain evidence="2 3">DSM 5900</strain>
    </source>
</reference>
<protein>
    <submittedName>
        <fullName evidence="2">Catechol 2,3-dioxygenase-like lactoylglutathione lyase family enzyme</fullName>
    </submittedName>
</protein>
<proteinExistence type="predicted"/>